<feature type="transmembrane region" description="Helical" evidence="1">
    <location>
        <begin position="49"/>
        <end position="71"/>
    </location>
</feature>
<dbReference type="EMBL" id="HACM01009079">
    <property type="protein sequence ID" value="CRZ09521.1"/>
    <property type="molecule type" value="Transcribed_RNA"/>
</dbReference>
<name>A0A0H5R6Q5_9EUKA</name>
<keyword evidence="1" id="KW-1133">Transmembrane helix</keyword>
<feature type="non-terminal residue" evidence="2">
    <location>
        <position position="1"/>
    </location>
</feature>
<evidence type="ECO:0000256" key="1">
    <source>
        <dbReference type="SAM" id="Phobius"/>
    </source>
</evidence>
<protein>
    <submittedName>
        <fullName evidence="2">Uncharacterized protein</fullName>
    </submittedName>
</protein>
<keyword evidence="1" id="KW-0472">Membrane</keyword>
<evidence type="ECO:0000313" key="2">
    <source>
        <dbReference type="EMBL" id="CRZ09521.1"/>
    </source>
</evidence>
<accession>A0A0H5R6Q5</accession>
<keyword evidence="1" id="KW-0812">Transmembrane</keyword>
<sequence>GTWKPPLFRYMPIPALVSMSLCGFTKLRAGRKSLVSNSDQGQRRKICPWWGWGLSTIALIVMVLVAVKYLYVAPPNDKDCGTIVEKGKWLISAFNDFETAPTPETRKTLSDEYVDWTRLCANTLRRTTEAETVIDAVRARIAQYDTDHQPQIEKMQELVARTEECFDSHRGESLTKEHQVEFNSKLKELLDLHLSLAMFGPHRELPCIGPFAIKFNSYLNVHAGEITAIENKIEYLLKWNRSKTFRMAHWESFRQGSTLLLPDHVWRRVLYLESVLDSSISEECKQWVIGFFVILFRQIRNKLKGLVAQEGQ</sequence>
<proteinExistence type="predicted"/>
<organism evidence="2">
    <name type="scientific">Spongospora subterranea</name>
    <dbReference type="NCBI Taxonomy" id="70186"/>
    <lineage>
        <taxon>Eukaryota</taxon>
        <taxon>Sar</taxon>
        <taxon>Rhizaria</taxon>
        <taxon>Endomyxa</taxon>
        <taxon>Phytomyxea</taxon>
        <taxon>Plasmodiophorida</taxon>
        <taxon>Plasmodiophoridae</taxon>
        <taxon>Spongospora</taxon>
    </lineage>
</organism>
<feature type="transmembrane region" description="Helical" evidence="1">
    <location>
        <begin position="12"/>
        <end position="29"/>
    </location>
</feature>
<reference evidence="2" key="1">
    <citation type="submission" date="2015-04" db="EMBL/GenBank/DDBJ databases">
        <title>The genome sequence of the plant pathogenic Rhizarian Plasmodiophora brassicae reveals insights in its biotrophic life cycle and the origin of chitin synthesis.</title>
        <authorList>
            <person name="Schwelm A."/>
            <person name="Fogelqvist J."/>
            <person name="Knaust A."/>
            <person name="Julke S."/>
            <person name="Lilja T."/>
            <person name="Dhandapani V."/>
            <person name="Bonilla-Rosso G."/>
            <person name="Karlsson M."/>
            <person name="Shevchenko A."/>
            <person name="Choi S.R."/>
            <person name="Kim H.G."/>
            <person name="Park J.Y."/>
            <person name="Lim Y.P."/>
            <person name="Ludwig-Muller J."/>
            <person name="Dixelius C."/>
        </authorList>
    </citation>
    <scope>NUCLEOTIDE SEQUENCE</scope>
    <source>
        <tissue evidence="2">Potato root galls</tissue>
    </source>
</reference>
<dbReference type="AlphaFoldDB" id="A0A0H5R6Q5"/>